<evidence type="ECO:0000313" key="2">
    <source>
        <dbReference type="Proteomes" id="UP001497392"/>
    </source>
</evidence>
<organism evidence="1 2">
    <name type="scientific">Coccomyxa viridis</name>
    <dbReference type="NCBI Taxonomy" id="1274662"/>
    <lineage>
        <taxon>Eukaryota</taxon>
        <taxon>Viridiplantae</taxon>
        <taxon>Chlorophyta</taxon>
        <taxon>core chlorophytes</taxon>
        <taxon>Trebouxiophyceae</taxon>
        <taxon>Trebouxiophyceae incertae sedis</taxon>
        <taxon>Coccomyxaceae</taxon>
        <taxon>Coccomyxa</taxon>
    </lineage>
</organism>
<dbReference type="EMBL" id="CAXHTA020000015">
    <property type="protein sequence ID" value="CAL5226013.1"/>
    <property type="molecule type" value="Genomic_DNA"/>
</dbReference>
<comment type="caution">
    <text evidence="1">The sequence shown here is derived from an EMBL/GenBank/DDBJ whole genome shotgun (WGS) entry which is preliminary data.</text>
</comment>
<evidence type="ECO:0000313" key="1">
    <source>
        <dbReference type="EMBL" id="CAL5226013.1"/>
    </source>
</evidence>
<protein>
    <submittedName>
        <fullName evidence="1">G8819 protein</fullName>
    </submittedName>
</protein>
<sequence>MDILSLPKGVLSNIGSWLDDKEVSKMELASKIFYNALSNSCGPPRARLNLGLPVGPDKLWMKDEAPPTEAPSRWLPKRAMRYCHIVSDFCDANMLETEDVGEGTPGRVVPPLLPSLLAACAPSTEFKLHVAPDQGKSAPAVSQFLLASCAAQR</sequence>
<proteinExistence type="predicted"/>
<dbReference type="Proteomes" id="UP001497392">
    <property type="component" value="Unassembled WGS sequence"/>
</dbReference>
<keyword evidence="2" id="KW-1185">Reference proteome</keyword>
<gene>
    <name evidence="1" type="primary">g8819</name>
    <name evidence="1" type="ORF">VP750_LOCUS7919</name>
</gene>
<accession>A0ABP1G7N9</accession>
<reference evidence="1 2" key="1">
    <citation type="submission" date="2024-06" db="EMBL/GenBank/DDBJ databases">
        <authorList>
            <person name="Kraege A."/>
            <person name="Thomma B."/>
        </authorList>
    </citation>
    <scope>NUCLEOTIDE SEQUENCE [LARGE SCALE GENOMIC DNA]</scope>
</reference>
<name>A0ABP1G7N9_9CHLO</name>